<comment type="cofactor">
    <cofactor evidence="3">
        <name>Mg(2+)</name>
        <dbReference type="ChEBI" id="CHEBI:18420"/>
    </cofactor>
    <text evidence="3">Binds 2 magnesium ions per subunit.</text>
</comment>
<dbReference type="PANTHER" id="PTHR16222">
    <property type="entry name" value="ADP-RIBOSYLGLYCOHYDROLASE"/>
    <property type="match status" value="1"/>
</dbReference>
<proteinExistence type="inferred from homology"/>
<evidence type="ECO:0000256" key="1">
    <source>
        <dbReference type="ARBA" id="ARBA00010702"/>
    </source>
</evidence>
<dbReference type="Gene3D" id="1.10.4080.10">
    <property type="entry name" value="ADP-ribosylation/Crystallin J1"/>
    <property type="match status" value="1"/>
</dbReference>
<sequence>MSTNHIHDRAMGAIMGAFIGDALGLGPHWYYDLNELRRDYGDWISDYTDPKPNRYHAGCKAGQLSQAGFILALTLRSLVERGEYNQDDFCRRLDEELFPLLDGTPVSGPGGYTSQSIREAWRRRVQQQLPWGQTGSHADTTEAIERTLAIAVRYAFQPDQLAAAITSNTMLTQIDHTVVSMTVAYGAVLALLVQGHPLDVELSGKLMEWVKDGKLPFHAVTRGDLQPPRPGDPDPPRVGRFASPDALLTPSYMAATAANPAIRIEPAWEVSIVYGMPCAIYHQLPAAYYLAARFHNDFESAVLHAINGGGQNQARAILTGALTGAQTGLSGIPQRFVDGLEGSAGLVKLAGDLAAQVG</sequence>
<reference evidence="5" key="1">
    <citation type="submission" date="2016-10" db="EMBL/GenBank/DDBJ databases">
        <authorList>
            <person name="Varghese N."/>
            <person name="Submissions S."/>
        </authorList>
    </citation>
    <scope>NUCLEOTIDE SEQUENCE [LARGE SCALE GENOMIC DNA]</scope>
    <source>
        <strain evidence="5">Nm44</strain>
    </source>
</reference>
<dbReference type="Proteomes" id="UP000183287">
    <property type="component" value="Unassembled WGS sequence"/>
</dbReference>
<accession>A0A1I4T9H8</accession>
<dbReference type="RefSeq" id="WP_074906409.1">
    <property type="nucleotide sequence ID" value="NZ_FOUB01000048.1"/>
</dbReference>
<feature type="binding site" evidence="3">
    <location>
        <position position="65"/>
    </location>
    <ligand>
        <name>Mg(2+)</name>
        <dbReference type="ChEBI" id="CHEBI:18420"/>
        <label>1</label>
    </ligand>
</feature>
<dbReference type="SUPFAM" id="SSF101478">
    <property type="entry name" value="ADP-ribosylglycohydrolase"/>
    <property type="match status" value="1"/>
</dbReference>
<dbReference type="STRING" id="44574.AAW31_12285"/>
<comment type="similarity">
    <text evidence="1">Belongs to the ADP-ribosylglycohydrolase family.</text>
</comment>
<name>A0A1I4T9H8_9PROT</name>
<dbReference type="PANTHER" id="PTHR16222:SF24">
    <property type="entry name" value="ADP-RIBOSYLHYDROLASE ARH3"/>
    <property type="match status" value="1"/>
</dbReference>
<keyword evidence="5" id="KW-1185">Reference proteome</keyword>
<dbReference type="GO" id="GO:0016787">
    <property type="term" value="F:hydrolase activity"/>
    <property type="evidence" value="ECO:0007669"/>
    <property type="project" value="UniProtKB-KW"/>
</dbReference>
<dbReference type="OrthoDB" id="5297797at2"/>
<dbReference type="InterPro" id="IPR005502">
    <property type="entry name" value="Ribosyl_crysJ1"/>
</dbReference>
<dbReference type="AlphaFoldDB" id="A0A1I4T9H8"/>
<gene>
    <name evidence="4" type="ORF">SAMN05421863_104816</name>
</gene>
<dbReference type="InterPro" id="IPR050792">
    <property type="entry name" value="ADP-ribosylglycohydrolase"/>
</dbReference>
<keyword evidence="3" id="KW-0460">Magnesium</keyword>
<keyword evidence="3" id="KW-0479">Metal-binding</keyword>
<evidence type="ECO:0000256" key="2">
    <source>
        <dbReference type="ARBA" id="ARBA00022801"/>
    </source>
</evidence>
<dbReference type="EMBL" id="FOUB01000048">
    <property type="protein sequence ID" value="SFM73253.1"/>
    <property type="molecule type" value="Genomic_DNA"/>
</dbReference>
<evidence type="ECO:0000313" key="5">
    <source>
        <dbReference type="Proteomes" id="UP000183287"/>
    </source>
</evidence>
<dbReference type="Pfam" id="PF03747">
    <property type="entry name" value="ADP_ribosyl_GH"/>
    <property type="match status" value="1"/>
</dbReference>
<dbReference type="InterPro" id="IPR036705">
    <property type="entry name" value="Ribosyl_crysJ1_sf"/>
</dbReference>
<organism evidence="4 5">
    <name type="scientific">Nitrosomonas communis</name>
    <dbReference type="NCBI Taxonomy" id="44574"/>
    <lineage>
        <taxon>Bacteria</taxon>
        <taxon>Pseudomonadati</taxon>
        <taxon>Pseudomonadota</taxon>
        <taxon>Betaproteobacteria</taxon>
        <taxon>Nitrosomonadales</taxon>
        <taxon>Nitrosomonadaceae</taxon>
        <taxon>Nitrosomonas</taxon>
    </lineage>
</organism>
<keyword evidence="2 4" id="KW-0378">Hydrolase</keyword>
<evidence type="ECO:0000313" key="4">
    <source>
        <dbReference type="EMBL" id="SFM73253.1"/>
    </source>
</evidence>
<dbReference type="GO" id="GO:0046872">
    <property type="term" value="F:metal ion binding"/>
    <property type="evidence" value="ECO:0007669"/>
    <property type="project" value="UniProtKB-KW"/>
</dbReference>
<evidence type="ECO:0000256" key="3">
    <source>
        <dbReference type="PIRSR" id="PIRSR605502-1"/>
    </source>
</evidence>
<protein>
    <submittedName>
        <fullName evidence="4">ADP-ribosylglycohydrolase</fullName>
    </submittedName>
</protein>